<feature type="transmembrane region" description="Helical" evidence="2">
    <location>
        <begin position="371"/>
        <end position="389"/>
    </location>
</feature>
<evidence type="ECO:0000259" key="3">
    <source>
        <dbReference type="Pfam" id="PF02517"/>
    </source>
</evidence>
<feature type="transmembrane region" description="Helical" evidence="2">
    <location>
        <begin position="443"/>
        <end position="464"/>
    </location>
</feature>
<feature type="transmembrane region" description="Helical" evidence="2">
    <location>
        <begin position="409"/>
        <end position="431"/>
    </location>
</feature>
<dbReference type="OrthoDB" id="2675631at2"/>
<keyword evidence="5" id="KW-1185">Reference proteome</keyword>
<dbReference type="GO" id="GO:0008237">
    <property type="term" value="F:metallopeptidase activity"/>
    <property type="evidence" value="ECO:0007669"/>
    <property type="project" value="UniProtKB-KW"/>
</dbReference>
<reference evidence="4 5" key="1">
    <citation type="submission" date="2019-09" db="EMBL/GenBank/DDBJ databases">
        <title>Bacillus ochoae sp. nov., Paenibacillus whitsoniae sp. nov., Paenibacillus spiritus sp. nov. Isolated from the Mars Exploration Rover during spacecraft assembly.</title>
        <authorList>
            <person name="Seuylemezian A."/>
            <person name="Vaishampayan P."/>
        </authorList>
    </citation>
    <scope>NUCLEOTIDE SEQUENCE [LARGE SCALE GENOMIC DNA]</scope>
    <source>
        <strain evidence="4 5">MER_111</strain>
    </source>
</reference>
<keyword evidence="2" id="KW-0812">Transmembrane</keyword>
<dbReference type="EMBL" id="VYKK01000001">
    <property type="protein sequence ID" value="KAA9008595.1"/>
    <property type="molecule type" value="Genomic_DNA"/>
</dbReference>
<evidence type="ECO:0000256" key="2">
    <source>
        <dbReference type="SAM" id="Phobius"/>
    </source>
</evidence>
<name>A0A5J5GK66_9BACL</name>
<evidence type="ECO:0000313" key="5">
    <source>
        <dbReference type="Proteomes" id="UP000367750"/>
    </source>
</evidence>
<feature type="transmembrane region" description="Helical" evidence="2">
    <location>
        <begin position="312"/>
        <end position="336"/>
    </location>
</feature>
<feature type="transmembrane region" description="Helical" evidence="2">
    <location>
        <begin position="282"/>
        <end position="300"/>
    </location>
</feature>
<comment type="caution">
    <text evidence="4">The sequence shown here is derived from an EMBL/GenBank/DDBJ whole genome shotgun (WGS) entry which is preliminary data.</text>
</comment>
<keyword evidence="4" id="KW-0645">Protease</keyword>
<dbReference type="RefSeq" id="WP_150456225.1">
    <property type="nucleotide sequence ID" value="NZ_VYKK01000001.1"/>
</dbReference>
<feature type="region of interest" description="Disordered" evidence="1">
    <location>
        <begin position="556"/>
        <end position="578"/>
    </location>
</feature>
<keyword evidence="2" id="KW-0472">Membrane</keyword>
<dbReference type="GO" id="GO:0004175">
    <property type="term" value="F:endopeptidase activity"/>
    <property type="evidence" value="ECO:0007669"/>
    <property type="project" value="UniProtKB-ARBA"/>
</dbReference>
<proteinExistence type="predicted"/>
<gene>
    <name evidence="4" type="ORF">F4V43_00215</name>
</gene>
<keyword evidence="4" id="KW-0378">Hydrolase</keyword>
<feature type="transmembrane region" description="Helical" evidence="2">
    <location>
        <begin position="248"/>
        <end position="270"/>
    </location>
</feature>
<dbReference type="Proteomes" id="UP000367750">
    <property type="component" value="Unassembled WGS sequence"/>
</dbReference>
<protein>
    <submittedName>
        <fullName evidence="4">CPBP family intramembrane metalloprotease</fullName>
    </submittedName>
</protein>
<sequence>MNSVGQPLQQRPINRRLLTAAIVGLLIFIGFNWVPSWYQSVSDEPSGAVISRDTAAERASAFAEARLGYTPAPGDTWSVLYESDSKFYGYLSRKNLTERYMDRNLDEKYPYDYYRATLIPSGADDESVAVFLNMYTGDVVGFNHTLQRTDSEAANRQTLASKSDTLSEPQMRELAEPWLKLWGANLDNLTYSAGSDLVVTDKSVAVGEASLQYRFGFEREQVNALTTRFTVPQWHTDYMDSQKRTATLLTMVGYGLPTLILGILALIYSILRRHHTSFKRGLFLSLFYFAVMMSTTYNVYASPEQALNDSRVTNIILFVVYTLYSLLMSVLLYFSLVGGDGLWRKEGVNAWPRAREQGYGRYVLDSVYTGYLWAFVLLGVQTLIFIVLQNVLGSWYTTDASQSTYNMKYAWLLPLTAWLAGLSEEALYRFFGIRMLSKVVRSTVLASLITTLVWAFGHTLYPIYPVSSRPIELTVIGLLFSFIFLRYGFIAVMFSHVIFDSILMGSSLIFMKDAVNIGSGIVSMILPLIVGYLVYRFNPPGRERTVRLWDSPAPELGPIGGAPAGENGGRGEGPDTIR</sequence>
<feature type="domain" description="CAAX prenyl protease 2/Lysostaphin resistance protein A-like" evidence="3">
    <location>
        <begin position="409"/>
        <end position="501"/>
    </location>
</feature>
<dbReference type="Pfam" id="PF02517">
    <property type="entry name" value="Rce1-like"/>
    <property type="match status" value="1"/>
</dbReference>
<keyword evidence="4" id="KW-0482">Metalloprotease</keyword>
<feature type="transmembrane region" description="Helical" evidence="2">
    <location>
        <begin position="17"/>
        <end position="38"/>
    </location>
</feature>
<accession>A0A5J5GK66</accession>
<dbReference type="GO" id="GO:0080120">
    <property type="term" value="P:CAAX-box protein maturation"/>
    <property type="evidence" value="ECO:0007669"/>
    <property type="project" value="UniProtKB-ARBA"/>
</dbReference>
<organism evidence="4 5">
    <name type="scientific">Paenibacillus spiritus</name>
    <dbReference type="NCBI Taxonomy" id="2496557"/>
    <lineage>
        <taxon>Bacteria</taxon>
        <taxon>Bacillati</taxon>
        <taxon>Bacillota</taxon>
        <taxon>Bacilli</taxon>
        <taxon>Bacillales</taxon>
        <taxon>Paenibacillaceae</taxon>
        <taxon>Paenibacillus</taxon>
    </lineage>
</organism>
<feature type="transmembrane region" description="Helical" evidence="2">
    <location>
        <begin position="515"/>
        <end position="535"/>
    </location>
</feature>
<keyword evidence="2" id="KW-1133">Transmembrane helix</keyword>
<dbReference type="AlphaFoldDB" id="A0A5J5GK66"/>
<evidence type="ECO:0000313" key="4">
    <source>
        <dbReference type="EMBL" id="KAA9008595.1"/>
    </source>
</evidence>
<feature type="transmembrane region" description="Helical" evidence="2">
    <location>
        <begin position="476"/>
        <end position="503"/>
    </location>
</feature>
<dbReference type="GO" id="GO:0006508">
    <property type="term" value="P:proteolysis"/>
    <property type="evidence" value="ECO:0007669"/>
    <property type="project" value="UniProtKB-KW"/>
</dbReference>
<evidence type="ECO:0000256" key="1">
    <source>
        <dbReference type="SAM" id="MobiDB-lite"/>
    </source>
</evidence>
<dbReference type="InterPro" id="IPR003675">
    <property type="entry name" value="Rce1/LyrA-like_dom"/>
</dbReference>
<feature type="compositionally biased region" description="Gly residues" evidence="1">
    <location>
        <begin position="558"/>
        <end position="571"/>
    </location>
</feature>